<feature type="region of interest" description="Disordered" evidence="1">
    <location>
        <begin position="29"/>
        <end position="64"/>
    </location>
</feature>
<gene>
    <name evidence="2" type="ORF">EYY96_00800</name>
</gene>
<accession>A0ABD7Q920</accession>
<organism evidence="2 3">
    <name type="scientific">Hafnia alvei</name>
    <dbReference type="NCBI Taxonomy" id="569"/>
    <lineage>
        <taxon>Bacteria</taxon>
        <taxon>Pseudomonadati</taxon>
        <taxon>Pseudomonadota</taxon>
        <taxon>Gammaproteobacteria</taxon>
        <taxon>Enterobacterales</taxon>
        <taxon>Hafniaceae</taxon>
        <taxon>Hafnia</taxon>
    </lineage>
</organism>
<dbReference type="AlphaFoldDB" id="A0ABD7Q920"/>
<dbReference type="Proteomes" id="UP000291600">
    <property type="component" value="Unassembled WGS sequence"/>
</dbReference>
<evidence type="ECO:0000256" key="1">
    <source>
        <dbReference type="SAM" id="MobiDB-lite"/>
    </source>
</evidence>
<name>A0ABD7Q920_HAFAL</name>
<evidence type="ECO:0000313" key="2">
    <source>
        <dbReference type="EMBL" id="TBL71010.1"/>
    </source>
</evidence>
<proteinExistence type="predicted"/>
<comment type="caution">
    <text evidence="2">The sequence shown here is derived from an EMBL/GenBank/DDBJ whole genome shotgun (WGS) entry which is preliminary data.</text>
</comment>
<reference evidence="2 3" key="1">
    <citation type="submission" date="2019-02" db="EMBL/GenBank/DDBJ databases">
        <title>Comparative genomic analysis of the Hafnia genus genomes.</title>
        <authorList>
            <person name="Zhiqiu Y."/>
            <person name="Chao Y."/>
            <person name="Yuhui D."/>
            <person name="Di H."/>
            <person name="Bin L."/>
        </authorList>
    </citation>
    <scope>NUCLEOTIDE SEQUENCE [LARGE SCALE GENOMIC DNA]</scope>
    <source>
        <strain evidence="2 3">PCM_1210</strain>
    </source>
</reference>
<protein>
    <submittedName>
        <fullName evidence="2">Uncharacterized protein</fullName>
    </submittedName>
</protein>
<evidence type="ECO:0000313" key="3">
    <source>
        <dbReference type="Proteomes" id="UP000291600"/>
    </source>
</evidence>
<dbReference type="EMBL" id="SITJ01000041">
    <property type="protein sequence ID" value="TBL71010.1"/>
    <property type="molecule type" value="Genomic_DNA"/>
</dbReference>
<sequence>MKGTAAGKAKSVSAEITLAPNSGLTGLPTLIPPGQVEQATPLGAPINTPNEPCVMGPPIVVSSV</sequence>